<feature type="compositionally biased region" description="Polar residues" evidence="1">
    <location>
        <begin position="170"/>
        <end position="187"/>
    </location>
</feature>
<organism evidence="2 3">
    <name type="scientific">Romanomermis culicivorax</name>
    <name type="common">Nematode worm</name>
    <dbReference type="NCBI Taxonomy" id="13658"/>
    <lineage>
        <taxon>Eukaryota</taxon>
        <taxon>Metazoa</taxon>
        <taxon>Ecdysozoa</taxon>
        <taxon>Nematoda</taxon>
        <taxon>Enoplea</taxon>
        <taxon>Dorylaimia</taxon>
        <taxon>Mermithida</taxon>
        <taxon>Mermithoidea</taxon>
        <taxon>Mermithidae</taxon>
        <taxon>Romanomermis</taxon>
    </lineage>
</organism>
<accession>A0A915L2K5</accession>
<feature type="region of interest" description="Disordered" evidence="1">
    <location>
        <begin position="304"/>
        <end position="330"/>
    </location>
</feature>
<evidence type="ECO:0000256" key="1">
    <source>
        <dbReference type="SAM" id="MobiDB-lite"/>
    </source>
</evidence>
<proteinExistence type="predicted"/>
<dbReference type="Proteomes" id="UP000887565">
    <property type="component" value="Unplaced"/>
</dbReference>
<sequence>MNYPDALKEEIQCILLPPPPVIAPAPQVVQTAPVIAQTAVQPPVTLPPPIAVQRPPVLQPPLPVTLVLPMAPVDVQTPQAPSMSVPALDCYGQPIRKPGRYEHSMKHKQHLHEEAEYRKSHKTCRRDEPRTKQTPPLSTSRAERGKTPSERTTRRREQCEKQKAREEAGKSSQTTSMPQKKILSTKTAAPATQPRPACQSDSHGSRHESYSRDDHHRKESRQTQATSRDSRQHECRHNALPHRTQSEQTRQVHSTGFYEDAQRRHFPWSPPKLTDYISPLHREAEILRLMEALKNPLKDVFKAPLPPPPMDVEPARSSTISIPPTVTLGP</sequence>
<keyword evidence="2" id="KW-1185">Reference proteome</keyword>
<dbReference type="AlphaFoldDB" id="A0A915L2K5"/>
<name>A0A915L2K5_ROMCU</name>
<evidence type="ECO:0000313" key="3">
    <source>
        <dbReference type="WBParaSite" id="nRc.2.0.1.t44722-RA"/>
    </source>
</evidence>
<protein>
    <submittedName>
        <fullName evidence="3">Uncharacterized protein</fullName>
    </submittedName>
</protein>
<dbReference type="WBParaSite" id="nRc.2.0.1.t44722-RA">
    <property type="protein sequence ID" value="nRc.2.0.1.t44722-RA"/>
    <property type="gene ID" value="nRc.2.0.1.g44722"/>
</dbReference>
<feature type="region of interest" description="Disordered" evidence="1">
    <location>
        <begin position="103"/>
        <end position="253"/>
    </location>
</feature>
<evidence type="ECO:0000313" key="2">
    <source>
        <dbReference type="Proteomes" id="UP000887565"/>
    </source>
</evidence>
<feature type="compositionally biased region" description="Basic and acidic residues" evidence="1">
    <location>
        <begin position="228"/>
        <end position="237"/>
    </location>
</feature>
<feature type="compositionally biased region" description="Basic and acidic residues" evidence="1">
    <location>
        <begin position="141"/>
        <end position="169"/>
    </location>
</feature>
<reference evidence="3" key="1">
    <citation type="submission" date="2022-11" db="UniProtKB">
        <authorList>
            <consortium name="WormBaseParasite"/>
        </authorList>
    </citation>
    <scope>IDENTIFICATION</scope>
</reference>
<feature type="compositionally biased region" description="Basic and acidic residues" evidence="1">
    <location>
        <begin position="203"/>
        <end position="221"/>
    </location>
</feature>